<dbReference type="PANTHER" id="PTHR43194">
    <property type="entry name" value="HYDROLASE ALPHA/BETA FOLD FAMILY"/>
    <property type="match status" value="1"/>
</dbReference>
<dbReference type="RefSeq" id="WP_378400727.1">
    <property type="nucleotide sequence ID" value="NZ_JBHTCS010000001.1"/>
</dbReference>
<evidence type="ECO:0000259" key="1">
    <source>
        <dbReference type="Pfam" id="PF12697"/>
    </source>
</evidence>
<dbReference type="InterPro" id="IPR029058">
    <property type="entry name" value="AB_hydrolase_fold"/>
</dbReference>
<dbReference type="Proteomes" id="UP001596484">
    <property type="component" value="Unassembled WGS sequence"/>
</dbReference>
<sequence length="269" mass="29109">MATIAVNGVALYYTREGTGPGLILVHGSWGDADNWAPVVPLLAEQCTVIAYDRRGHSRSERPPTQGSVHEDVADLAALIEALELAPVFVCGNSYGALIALRLADTRSELVRGIAVHEPPGVQLLIDDPALEPLAETFGQRIAPVRDLLEVGEYTTAAERFVETIALGPGQWAQLPPSVQQTFVRNAPTFLDEIRDPDALALDLEALARYTKPALLTQGGQSPPMFAPILDRIAPVLPQAERHRYAGAGHLPHMTHPTEYAQVTLTRAIR</sequence>
<feature type="domain" description="AB hydrolase-1" evidence="1">
    <location>
        <begin position="22"/>
        <end position="261"/>
    </location>
</feature>
<dbReference type="InterPro" id="IPR000073">
    <property type="entry name" value="AB_hydrolase_1"/>
</dbReference>
<reference evidence="3" key="1">
    <citation type="journal article" date="2019" name="Int. J. Syst. Evol. Microbiol.">
        <title>The Global Catalogue of Microorganisms (GCM) 10K type strain sequencing project: providing services to taxonomists for standard genome sequencing and annotation.</title>
        <authorList>
            <consortium name="The Broad Institute Genomics Platform"/>
            <consortium name="The Broad Institute Genome Sequencing Center for Infectious Disease"/>
            <person name="Wu L."/>
            <person name="Ma J."/>
        </authorList>
    </citation>
    <scope>NUCLEOTIDE SEQUENCE [LARGE SCALE GENOMIC DNA]</scope>
    <source>
        <strain evidence="3">ICMP 19430</strain>
    </source>
</reference>
<accession>A0ABW2RRR9</accession>
<keyword evidence="2" id="KW-0378">Hydrolase</keyword>
<dbReference type="PANTHER" id="PTHR43194:SF5">
    <property type="entry name" value="PIMELOYL-[ACYL-CARRIER PROTEIN] METHYL ESTER ESTERASE"/>
    <property type="match status" value="1"/>
</dbReference>
<name>A0ABW2RRR9_9NOCA</name>
<comment type="caution">
    <text evidence="2">The sequence shown here is derived from an EMBL/GenBank/DDBJ whole genome shotgun (WGS) entry which is preliminary data.</text>
</comment>
<evidence type="ECO:0000313" key="3">
    <source>
        <dbReference type="Proteomes" id="UP001596484"/>
    </source>
</evidence>
<dbReference type="EMBL" id="JBHTCS010000001">
    <property type="protein sequence ID" value="MFC7446505.1"/>
    <property type="molecule type" value="Genomic_DNA"/>
</dbReference>
<dbReference type="SUPFAM" id="SSF53474">
    <property type="entry name" value="alpha/beta-Hydrolases"/>
    <property type="match status" value="1"/>
</dbReference>
<dbReference type="InterPro" id="IPR050228">
    <property type="entry name" value="Carboxylesterase_BioH"/>
</dbReference>
<keyword evidence="3" id="KW-1185">Reference proteome</keyword>
<organism evidence="2 3">
    <name type="scientific">Rhodococcus daqingensis</name>
    <dbReference type="NCBI Taxonomy" id="2479363"/>
    <lineage>
        <taxon>Bacteria</taxon>
        <taxon>Bacillati</taxon>
        <taxon>Actinomycetota</taxon>
        <taxon>Actinomycetes</taxon>
        <taxon>Mycobacteriales</taxon>
        <taxon>Nocardiaceae</taxon>
        <taxon>Rhodococcus</taxon>
    </lineage>
</organism>
<protein>
    <submittedName>
        <fullName evidence="2">Alpha/beta fold hydrolase</fullName>
    </submittedName>
</protein>
<dbReference type="Pfam" id="PF12697">
    <property type="entry name" value="Abhydrolase_6"/>
    <property type="match status" value="1"/>
</dbReference>
<proteinExistence type="predicted"/>
<dbReference type="GO" id="GO:0016787">
    <property type="term" value="F:hydrolase activity"/>
    <property type="evidence" value="ECO:0007669"/>
    <property type="project" value="UniProtKB-KW"/>
</dbReference>
<evidence type="ECO:0000313" key="2">
    <source>
        <dbReference type="EMBL" id="MFC7446505.1"/>
    </source>
</evidence>
<dbReference type="Gene3D" id="3.40.50.1820">
    <property type="entry name" value="alpha/beta hydrolase"/>
    <property type="match status" value="1"/>
</dbReference>
<gene>
    <name evidence="2" type="ORF">ACFQS9_01235</name>
</gene>